<dbReference type="RefSeq" id="WP_166260010.1">
    <property type="nucleotide sequence ID" value="NZ_JAAMOW010000009.1"/>
</dbReference>
<dbReference type="Gene3D" id="3.30.1340.30">
    <property type="match status" value="1"/>
</dbReference>
<dbReference type="EMBL" id="JAAMOW010000009">
    <property type="protein sequence ID" value="NGY06435.1"/>
    <property type="molecule type" value="Genomic_DNA"/>
</dbReference>
<gene>
    <name evidence="3" type="ORF">G7Y85_16805</name>
</gene>
<reference evidence="3 4" key="1">
    <citation type="journal article" date="2014" name="Int. J. Syst. Evol. Microbiol.">
        <title>Solimonas terrae sp. nov., isolated from soil.</title>
        <authorList>
            <person name="Kim S.J."/>
            <person name="Moon J.Y."/>
            <person name="Weon H.Y."/>
            <person name="Ahn J.H."/>
            <person name="Chen W.M."/>
            <person name="Kwon S.W."/>
        </authorList>
    </citation>
    <scope>NUCLEOTIDE SEQUENCE [LARGE SCALE GENOMIC DNA]</scope>
    <source>
        <strain evidence="3 4">KIS83-12</strain>
    </source>
</reference>
<dbReference type="Pfam" id="PF04972">
    <property type="entry name" value="BON"/>
    <property type="match status" value="1"/>
</dbReference>
<organism evidence="3 4">
    <name type="scientific">Solimonas terrae</name>
    <dbReference type="NCBI Taxonomy" id="1396819"/>
    <lineage>
        <taxon>Bacteria</taxon>
        <taxon>Pseudomonadati</taxon>
        <taxon>Pseudomonadota</taxon>
        <taxon>Gammaproteobacteria</taxon>
        <taxon>Nevskiales</taxon>
        <taxon>Nevskiaceae</taxon>
        <taxon>Solimonas</taxon>
    </lineage>
</organism>
<accession>A0A6M2BVZ9</accession>
<evidence type="ECO:0000259" key="2">
    <source>
        <dbReference type="PROSITE" id="PS50914"/>
    </source>
</evidence>
<proteinExistence type="predicted"/>
<sequence length="121" mass="12679">MQARFGNTLIASAAVGGLIVCGAALAQTAAPAEPETVFVRPAMVYTHPMPASAEDQEITRQLVSVLANDHDLVGDNIGVRTVNGVVHLSGHLRSPARIYRAVELARQIAGVVAIDDRALDA</sequence>
<keyword evidence="4" id="KW-1185">Reference proteome</keyword>
<dbReference type="AlphaFoldDB" id="A0A6M2BVZ9"/>
<feature type="signal peptide" evidence="1">
    <location>
        <begin position="1"/>
        <end position="26"/>
    </location>
</feature>
<dbReference type="Proteomes" id="UP000472676">
    <property type="component" value="Unassembled WGS sequence"/>
</dbReference>
<name>A0A6M2BVZ9_9GAMM</name>
<evidence type="ECO:0000313" key="4">
    <source>
        <dbReference type="Proteomes" id="UP000472676"/>
    </source>
</evidence>
<evidence type="ECO:0000313" key="3">
    <source>
        <dbReference type="EMBL" id="NGY06435.1"/>
    </source>
</evidence>
<protein>
    <submittedName>
        <fullName evidence="3">BON domain-containing protein</fullName>
    </submittedName>
</protein>
<feature type="domain" description="BON" evidence="2">
    <location>
        <begin position="54"/>
        <end position="121"/>
    </location>
</feature>
<dbReference type="InterPro" id="IPR007055">
    <property type="entry name" value="BON_dom"/>
</dbReference>
<feature type="chain" id="PRO_5026921719" evidence="1">
    <location>
        <begin position="27"/>
        <end position="121"/>
    </location>
</feature>
<dbReference type="PROSITE" id="PS50914">
    <property type="entry name" value="BON"/>
    <property type="match status" value="1"/>
</dbReference>
<evidence type="ECO:0000256" key="1">
    <source>
        <dbReference type="SAM" id="SignalP"/>
    </source>
</evidence>
<keyword evidence="1" id="KW-0732">Signal</keyword>
<comment type="caution">
    <text evidence="3">The sequence shown here is derived from an EMBL/GenBank/DDBJ whole genome shotgun (WGS) entry which is preliminary data.</text>
</comment>